<dbReference type="Proteomes" id="UP000832034">
    <property type="component" value="Chromosome"/>
</dbReference>
<dbReference type="Pfam" id="PF11860">
    <property type="entry name" value="Muramidase"/>
    <property type="match status" value="1"/>
</dbReference>
<reference evidence="2" key="2">
    <citation type="journal article" date="2022" name="Res Sq">
        <title>Evolution of multicellular longitudinally dividing oral cavity symbionts (Neisseriaceae).</title>
        <authorList>
            <person name="Nyongesa S."/>
            <person name="Weber P."/>
            <person name="Bernet E."/>
            <person name="Pullido F."/>
            <person name="Nieckarz M."/>
            <person name="Delaby M."/>
            <person name="Nieves C."/>
            <person name="Viehboeck T."/>
            <person name="Krause N."/>
            <person name="Rivera-Millot A."/>
            <person name="Nakamura A."/>
            <person name="Vischer N."/>
            <person name="VanNieuwenhze M."/>
            <person name="Brun Y."/>
            <person name="Cava F."/>
            <person name="Bulgheresi S."/>
            <person name="Veyrier F."/>
        </authorList>
    </citation>
    <scope>NUCLEOTIDE SEQUENCE</scope>
    <source>
        <strain evidence="2">SAG 1488-6</strain>
    </source>
</reference>
<dbReference type="EMBL" id="CP091512">
    <property type="protein sequence ID" value="UOO93427.1"/>
    <property type="molecule type" value="Genomic_DNA"/>
</dbReference>
<accession>A0ABY4ECF6</accession>
<gene>
    <name evidence="2" type="ORF">LVJ81_05195</name>
</gene>
<reference evidence="2" key="1">
    <citation type="submission" date="2021-12" db="EMBL/GenBank/DDBJ databases">
        <authorList>
            <person name="Veyrier F.J."/>
        </authorList>
    </citation>
    <scope>NUCLEOTIDE SEQUENCE</scope>
    <source>
        <strain evidence="2">SAG 1488-6</strain>
    </source>
</reference>
<dbReference type="InterPro" id="IPR024408">
    <property type="entry name" value="Muramidase"/>
</dbReference>
<dbReference type="RefSeq" id="WP_019958908.1">
    <property type="nucleotide sequence ID" value="NZ_CP091512.1"/>
</dbReference>
<evidence type="ECO:0000259" key="1">
    <source>
        <dbReference type="Pfam" id="PF11860"/>
    </source>
</evidence>
<organism evidence="2 3">
    <name type="scientific">Vitreoscilla stercoraria</name>
    <dbReference type="NCBI Taxonomy" id="61"/>
    <lineage>
        <taxon>Bacteria</taxon>
        <taxon>Pseudomonadati</taxon>
        <taxon>Pseudomonadota</taxon>
        <taxon>Betaproteobacteria</taxon>
        <taxon>Neisseriales</taxon>
        <taxon>Neisseriaceae</taxon>
        <taxon>Vitreoscilla</taxon>
    </lineage>
</organism>
<name>A0ABY4ECF6_VITST</name>
<protein>
    <submittedName>
        <fullName evidence="2">N-acetylmuramidase family protein</fullName>
    </submittedName>
</protein>
<feature type="domain" description="N-acetylmuramidase" evidence="1">
    <location>
        <begin position="79"/>
        <end position="250"/>
    </location>
</feature>
<proteinExistence type="predicted"/>
<evidence type="ECO:0000313" key="3">
    <source>
        <dbReference type="Proteomes" id="UP000832034"/>
    </source>
</evidence>
<sequence length="252" mass="28767">MQQITLTAQEAERAKDLNVAWMQKWLNVHGAYPILEVDGVGGSLTRAAIIQIFANKQAFPIYEYQLQAIAEQLGDVNTKRIKAVAVVESGPYGGWFASGLPVILYERHKFWEWVQDKSKRVLSWFSNPKAGDYTMDANNNGINDSWEKLSYAACKDPLAAFQAISIGKFQVLGRWYRECGYNHPIEMLWAARNSELAHYEMLRDYILKVANLKAAFLRISSHPEDCRAFAKGYNGPAYEKYAYHTKIAKEMR</sequence>
<keyword evidence="3" id="KW-1185">Reference proteome</keyword>
<evidence type="ECO:0000313" key="2">
    <source>
        <dbReference type="EMBL" id="UOO93427.1"/>
    </source>
</evidence>